<dbReference type="Pfam" id="PF00195">
    <property type="entry name" value="Chal_sti_synt_N"/>
    <property type="match status" value="1"/>
</dbReference>
<keyword evidence="4" id="KW-0012">Acyltransferase</keyword>
<evidence type="ECO:0000256" key="3">
    <source>
        <dbReference type="PIRSR" id="PIRSR000451-1"/>
    </source>
</evidence>
<proteinExistence type="inferred from homology"/>
<protein>
    <recommendedName>
        <fullName evidence="10">Chalcone synthase</fullName>
    </recommendedName>
</protein>
<keyword evidence="9" id="KW-1185">Reference proteome</keyword>
<dbReference type="OrthoDB" id="329835at2759"/>
<evidence type="ECO:0000256" key="1">
    <source>
        <dbReference type="ARBA" id="ARBA00005531"/>
    </source>
</evidence>
<dbReference type="EMBL" id="CM035442">
    <property type="protein sequence ID" value="KAH7279767.1"/>
    <property type="molecule type" value="Genomic_DNA"/>
</dbReference>
<dbReference type="PANTHER" id="PTHR11877:SF46">
    <property type="entry name" value="TYPE III POLYKETIDE SYNTHASE A"/>
    <property type="match status" value="1"/>
</dbReference>
<evidence type="ECO:0000256" key="2">
    <source>
        <dbReference type="ARBA" id="ARBA00022679"/>
    </source>
</evidence>
<dbReference type="InterPro" id="IPR001099">
    <property type="entry name" value="Chalcone/stilbene_synt_N"/>
</dbReference>
<dbReference type="InterPro" id="IPR016039">
    <property type="entry name" value="Thiolase-like"/>
</dbReference>
<dbReference type="FunFam" id="3.40.47.10:FF:000014">
    <property type="entry name" value="Chalcone synthase 1"/>
    <property type="match status" value="1"/>
</dbReference>
<dbReference type="GO" id="GO:0016747">
    <property type="term" value="F:acyltransferase activity, transferring groups other than amino-acyl groups"/>
    <property type="evidence" value="ECO:0007669"/>
    <property type="project" value="InterPro"/>
</dbReference>
<feature type="domain" description="Chalcone/stilbene synthase C-terminal" evidence="7">
    <location>
        <begin position="261"/>
        <end position="427"/>
    </location>
</feature>
<feature type="domain" description="Chalcone/stilbene synthase N-terminal" evidence="6">
    <location>
        <begin position="34"/>
        <end position="251"/>
    </location>
</feature>
<reference evidence="8" key="1">
    <citation type="submission" date="2021-08" db="EMBL/GenBank/DDBJ databases">
        <title>WGS assembly of Ceratopteris richardii.</title>
        <authorList>
            <person name="Marchant D.B."/>
            <person name="Chen G."/>
            <person name="Jenkins J."/>
            <person name="Shu S."/>
            <person name="Leebens-Mack J."/>
            <person name="Grimwood J."/>
            <person name="Schmutz J."/>
            <person name="Soltis P."/>
            <person name="Soltis D."/>
            <person name="Chen Z.-H."/>
        </authorList>
    </citation>
    <scope>NUCLEOTIDE SEQUENCE</scope>
    <source>
        <strain evidence="8">Whitten #5841</strain>
        <tissue evidence="8">Leaf</tissue>
    </source>
</reference>
<sequence length="429" mass="46634">MSSPTGEVFSNGSKVTNSNNKTKVSSGMDGEGLSKTASGKAAILAFGKAFPRVEVKQELLAEGYLRDTNCNDPVLKAKLERLCKSTTVKTRYVVMSPEILAKYPELTVEGATSIRQRLEISNEAVTEIGVEAAKQAILEWGRPVNQITHLVYVTSSEIRLPGGDLHLARDLGLNTDVNRVMLYMLGCYGGVTGLRVAKDLAENNPGSRVLLVTTETTIIGYRPPNPSRPYDLVGAALFGDGAAAVILGAHPSPYLETPFFELHWAGQSFLPNTDHTIVGNLTEEGLIFHLGRDLPKIIEDNIVAFCDKLLEIAAATGKQELNFGDLFWAVHPGGPAILNVVEKKFNLPPEKLQCSREVLMDYGNVSSNTILYVLDYLRHNRSSKVGNVNVKTTIEENHADCASHSDEWGLILAFGPGITFEGLVARKLS</sequence>
<feature type="active site" description="Acyl-thioester intermediate" evidence="3">
    <location>
        <position position="187"/>
    </location>
</feature>
<evidence type="ECO:0008006" key="10">
    <source>
        <dbReference type="Google" id="ProtNLM"/>
    </source>
</evidence>
<comment type="similarity">
    <text evidence="1 4">Belongs to the thiolase-like superfamily. Chalcone/stilbene synthases family.</text>
</comment>
<evidence type="ECO:0000256" key="4">
    <source>
        <dbReference type="RuleBase" id="RU003633"/>
    </source>
</evidence>
<organism evidence="8 9">
    <name type="scientific">Ceratopteris richardii</name>
    <name type="common">Triangle waterfern</name>
    <dbReference type="NCBI Taxonomy" id="49495"/>
    <lineage>
        <taxon>Eukaryota</taxon>
        <taxon>Viridiplantae</taxon>
        <taxon>Streptophyta</taxon>
        <taxon>Embryophyta</taxon>
        <taxon>Tracheophyta</taxon>
        <taxon>Polypodiopsida</taxon>
        <taxon>Polypodiidae</taxon>
        <taxon>Polypodiales</taxon>
        <taxon>Pteridineae</taxon>
        <taxon>Pteridaceae</taxon>
        <taxon>Parkerioideae</taxon>
        <taxon>Ceratopteris</taxon>
    </lineage>
</organism>
<accession>A0A8T2Q6T4</accession>
<dbReference type="InterPro" id="IPR012328">
    <property type="entry name" value="Chalcone/stilbene_synt_C"/>
</dbReference>
<dbReference type="PIRSF" id="PIRSF000451">
    <property type="entry name" value="PKS_III"/>
    <property type="match status" value="1"/>
</dbReference>
<keyword evidence="2 4" id="KW-0808">Transferase</keyword>
<dbReference type="PANTHER" id="PTHR11877">
    <property type="entry name" value="HYDROXYMETHYLGLUTARYL-COA SYNTHASE"/>
    <property type="match status" value="1"/>
</dbReference>
<dbReference type="GO" id="GO:0030639">
    <property type="term" value="P:polyketide biosynthetic process"/>
    <property type="evidence" value="ECO:0007669"/>
    <property type="project" value="TreeGrafter"/>
</dbReference>
<evidence type="ECO:0000313" key="9">
    <source>
        <dbReference type="Proteomes" id="UP000825935"/>
    </source>
</evidence>
<dbReference type="Gene3D" id="3.40.47.10">
    <property type="match status" value="2"/>
</dbReference>
<dbReference type="OMA" id="NIDSFCH"/>
<dbReference type="FunFam" id="3.40.47.10:FF:000025">
    <property type="entry name" value="Chalcone synthase 2"/>
    <property type="match status" value="1"/>
</dbReference>
<dbReference type="SUPFAM" id="SSF53901">
    <property type="entry name" value="Thiolase-like"/>
    <property type="match status" value="2"/>
</dbReference>
<gene>
    <name evidence="8" type="ORF">KP509_37G035600</name>
</gene>
<evidence type="ECO:0000259" key="6">
    <source>
        <dbReference type="Pfam" id="PF00195"/>
    </source>
</evidence>
<dbReference type="AlphaFoldDB" id="A0A8T2Q6T4"/>
<feature type="compositionally biased region" description="Polar residues" evidence="5">
    <location>
        <begin position="1"/>
        <end position="25"/>
    </location>
</feature>
<dbReference type="Pfam" id="PF02797">
    <property type="entry name" value="Chal_sti_synt_C"/>
    <property type="match status" value="1"/>
</dbReference>
<dbReference type="CDD" id="cd00831">
    <property type="entry name" value="CHS_like"/>
    <property type="match status" value="1"/>
</dbReference>
<dbReference type="Proteomes" id="UP000825935">
    <property type="component" value="Chromosome 37"/>
</dbReference>
<name>A0A8T2Q6T4_CERRI</name>
<comment type="caution">
    <text evidence="8">The sequence shown here is derived from an EMBL/GenBank/DDBJ whole genome shotgun (WGS) entry which is preliminary data.</text>
</comment>
<dbReference type="InterPro" id="IPR011141">
    <property type="entry name" value="Polyketide_synthase_type-III"/>
</dbReference>
<evidence type="ECO:0000313" key="8">
    <source>
        <dbReference type="EMBL" id="KAH7279767.1"/>
    </source>
</evidence>
<feature type="region of interest" description="Disordered" evidence="5">
    <location>
        <begin position="1"/>
        <end position="32"/>
    </location>
</feature>
<evidence type="ECO:0000259" key="7">
    <source>
        <dbReference type="Pfam" id="PF02797"/>
    </source>
</evidence>
<evidence type="ECO:0000256" key="5">
    <source>
        <dbReference type="SAM" id="MobiDB-lite"/>
    </source>
</evidence>